<dbReference type="AlphaFoldDB" id="A0A401T9H0"/>
<name>A0A401T9H0_CHIPU</name>
<protein>
    <submittedName>
        <fullName evidence="1">Uncharacterized protein</fullName>
    </submittedName>
</protein>
<proteinExistence type="predicted"/>
<gene>
    <name evidence="1" type="ORF">chiPu_0023040</name>
</gene>
<evidence type="ECO:0000313" key="1">
    <source>
        <dbReference type="EMBL" id="GCC39265.1"/>
    </source>
</evidence>
<accession>A0A401T9H0</accession>
<comment type="caution">
    <text evidence="1">The sequence shown here is derived from an EMBL/GenBank/DDBJ whole genome shotgun (WGS) entry which is preliminary data.</text>
</comment>
<feature type="non-terminal residue" evidence="1">
    <location>
        <position position="1"/>
    </location>
</feature>
<sequence>VLVVNLGTNKFLRQVDDEDSILPRKLQVALEHVLEMRTELASQEEEDSSLDSKSISESGSLSVNVNKIQQNLNYPNMNYLKIELSEN</sequence>
<keyword evidence="2" id="KW-1185">Reference proteome</keyword>
<evidence type="ECO:0000313" key="2">
    <source>
        <dbReference type="Proteomes" id="UP000287033"/>
    </source>
</evidence>
<reference evidence="1 2" key="1">
    <citation type="journal article" date="2018" name="Nat. Ecol. Evol.">
        <title>Shark genomes provide insights into elasmobranch evolution and the origin of vertebrates.</title>
        <authorList>
            <person name="Hara Y"/>
            <person name="Yamaguchi K"/>
            <person name="Onimaru K"/>
            <person name="Kadota M"/>
            <person name="Koyanagi M"/>
            <person name="Keeley SD"/>
            <person name="Tatsumi K"/>
            <person name="Tanaka K"/>
            <person name="Motone F"/>
            <person name="Kageyama Y"/>
            <person name="Nozu R"/>
            <person name="Adachi N"/>
            <person name="Nishimura O"/>
            <person name="Nakagawa R"/>
            <person name="Tanegashima C"/>
            <person name="Kiyatake I"/>
            <person name="Matsumoto R"/>
            <person name="Murakumo K"/>
            <person name="Nishida K"/>
            <person name="Terakita A"/>
            <person name="Kuratani S"/>
            <person name="Sato K"/>
            <person name="Hyodo S Kuraku.S."/>
        </authorList>
    </citation>
    <scope>NUCLEOTIDE SEQUENCE [LARGE SCALE GENOMIC DNA]</scope>
</reference>
<organism evidence="1 2">
    <name type="scientific">Chiloscyllium punctatum</name>
    <name type="common">Brownbanded bambooshark</name>
    <name type="synonym">Hemiscyllium punctatum</name>
    <dbReference type="NCBI Taxonomy" id="137246"/>
    <lineage>
        <taxon>Eukaryota</taxon>
        <taxon>Metazoa</taxon>
        <taxon>Chordata</taxon>
        <taxon>Craniata</taxon>
        <taxon>Vertebrata</taxon>
        <taxon>Chondrichthyes</taxon>
        <taxon>Elasmobranchii</taxon>
        <taxon>Galeomorphii</taxon>
        <taxon>Galeoidea</taxon>
        <taxon>Orectolobiformes</taxon>
        <taxon>Hemiscylliidae</taxon>
        <taxon>Chiloscyllium</taxon>
    </lineage>
</organism>
<dbReference type="STRING" id="137246.A0A401T9H0"/>
<dbReference type="EMBL" id="BEZZ01014599">
    <property type="protein sequence ID" value="GCC39265.1"/>
    <property type="molecule type" value="Genomic_DNA"/>
</dbReference>
<dbReference type="Proteomes" id="UP000287033">
    <property type="component" value="Unassembled WGS sequence"/>
</dbReference>